<proteinExistence type="inferred from homology"/>
<name>A0A4R3JA78_9RHOB</name>
<dbReference type="Pfam" id="PF01464">
    <property type="entry name" value="SLT"/>
    <property type="match status" value="1"/>
</dbReference>
<dbReference type="EMBL" id="SLZU01000008">
    <property type="protein sequence ID" value="TCS62798.1"/>
    <property type="molecule type" value="Genomic_DNA"/>
</dbReference>
<sequence>MAGRTDWKRWIAFCVLTAVPVIASHPSAAETSVEAAPPVVDPLERVRPRARPAGLGKNNTRCTADGLHCISLQSYIPDTCRVIEATAQEAGLNPDFFVRLIWRESLFDAAAVSPAGAQGIAQFMPGTARLRDLADPFNPAEALRASATYLAELRDHFGNLGFAAAAYNAGEARLESFLNRGKQLPPETRAYVPAITGYSATEWRDAPPAAPDFALKTAPGFREACELLGRERRLKQFHVPTVVMPWAAIVASHRSRDITAFRYRRALQLSATLRGQKISYLRMRLLGQPGRQWTAQIGTQSRSEADLICSRLQRDGVPCIVLKN</sequence>
<evidence type="ECO:0000313" key="6">
    <source>
        <dbReference type="Proteomes" id="UP000295696"/>
    </source>
</evidence>
<feature type="signal peptide" evidence="3">
    <location>
        <begin position="1"/>
        <end position="23"/>
    </location>
</feature>
<comment type="caution">
    <text evidence="5">The sequence shown here is derived from an EMBL/GenBank/DDBJ whole genome shotgun (WGS) entry which is preliminary data.</text>
</comment>
<dbReference type="InterPro" id="IPR008258">
    <property type="entry name" value="Transglycosylase_SLT_dom_1"/>
</dbReference>
<feature type="domain" description="Transglycosylase SLT" evidence="4">
    <location>
        <begin position="82"/>
        <end position="178"/>
    </location>
</feature>
<dbReference type="SUPFAM" id="SSF53955">
    <property type="entry name" value="Lysozyme-like"/>
    <property type="match status" value="1"/>
</dbReference>
<reference evidence="5 6" key="1">
    <citation type="submission" date="2019-03" db="EMBL/GenBank/DDBJ databases">
        <title>Genomic Encyclopedia of Type Strains, Phase IV (KMG-IV): sequencing the most valuable type-strain genomes for metagenomic binning, comparative biology and taxonomic classification.</title>
        <authorList>
            <person name="Goeker M."/>
        </authorList>
    </citation>
    <scope>NUCLEOTIDE SEQUENCE [LARGE SCALE GENOMIC DNA]</scope>
    <source>
        <strain evidence="5 6">DSM 104836</strain>
    </source>
</reference>
<feature type="chain" id="PRO_5020472447" evidence="3">
    <location>
        <begin position="24"/>
        <end position="324"/>
    </location>
</feature>
<dbReference type="AlphaFoldDB" id="A0A4R3JA78"/>
<evidence type="ECO:0000256" key="3">
    <source>
        <dbReference type="SAM" id="SignalP"/>
    </source>
</evidence>
<comment type="similarity">
    <text evidence="1">Belongs to the transglycosylase Slt family.</text>
</comment>
<gene>
    <name evidence="5" type="ORF">EDD52_10893</name>
</gene>
<organism evidence="5 6">
    <name type="scientific">Primorskyibacter sedentarius</name>
    <dbReference type="NCBI Taxonomy" id="745311"/>
    <lineage>
        <taxon>Bacteria</taxon>
        <taxon>Pseudomonadati</taxon>
        <taxon>Pseudomonadota</taxon>
        <taxon>Alphaproteobacteria</taxon>
        <taxon>Rhodobacterales</taxon>
        <taxon>Roseobacteraceae</taxon>
        <taxon>Primorskyibacter</taxon>
    </lineage>
</organism>
<accession>A0A4R3JA78</accession>
<protein>
    <submittedName>
        <fullName evidence="5">Transglycosylase-like protein with SLT domain</fullName>
    </submittedName>
</protein>
<dbReference type="PANTHER" id="PTHR37423">
    <property type="entry name" value="SOLUBLE LYTIC MUREIN TRANSGLYCOSYLASE-RELATED"/>
    <property type="match status" value="1"/>
</dbReference>
<evidence type="ECO:0000256" key="1">
    <source>
        <dbReference type="ARBA" id="ARBA00007734"/>
    </source>
</evidence>
<dbReference type="RefSeq" id="WP_132245414.1">
    <property type="nucleotide sequence ID" value="NZ_SLZU01000008.1"/>
</dbReference>
<evidence type="ECO:0000313" key="5">
    <source>
        <dbReference type="EMBL" id="TCS62798.1"/>
    </source>
</evidence>
<dbReference type="PANTHER" id="PTHR37423:SF2">
    <property type="entry name" value="MEMBRANE-BOUND LYTIC MUREIN TRANSGLYCOSYLASE C"/>
    <property type="match status" value="1"/>
</dbReference>
<keyword evidence="3" id="KW-0732">Signal</keyword>
<dbReference type="InterPro" id="IPR023346">
    <property type="entry name" value="Lysozyme-like_dom_sf"/>
</dbReference>
<keyword evidence="6" id="KW-1185">Reference proteome</keyword>
<comment type="similarity">
    <text evidence="2">Belongs to the virb1 family.</text>
</comment>
<evidence type="ECO:0000259" key="4">
    <source>
        <dbReference type="Pfam" id="PF01464"/>
    </source>
</evidence>
<dbReference type="Gene3D" id="1.10.530.10">
    <property type="match status" value="1"/>
</dbReference>
<evidence type="ECO:0000256" key="2">
    <source>
        <dbReference type="ARBA" id="ARBA00009387"/>
    </source>
</evidence>
<dbReference type="Proteomes" id="UP000295696">
    <property type="component" value="Unassembled WGS sequence"/>
</dbReference>
<dbReference type="OrthoDB" id="9815002at2"/>
<dbReference type="CDD" id="cd00254">
    <property type="entry name" value="LT-like"/>
    <property type="match status" value="1"/>
</dbReference>